<feature type="region of interest" description="Disordered" evidence="1">
    <location>
        <begin position="198"/>
        <end position="225"/>
    </location>
</feature>
<dbReference type="SUPFAM" id="SSF109604">
    <property type="entry name" value="HD-domain/PDEase-like"/>
    <property type="match status" value="1"/>
</dbReference>
<dbReference type="Proteomes" id="UP000533598">
    <property type="component" value="Unassembled WGS sequence"/>
</dbReference>
<dbReference type="Pfam" id="PF01966">
    <property type="entry name" value="HD"/>
    <property type="match status" value="1"/>
</dbReference>
<comment type="caution">
    <text evidence="3">The sequence shown here is derived from an EMBL/GenBank/DDBJ whole genome shotgun (WGS) entry which is preliminary data.</text>
</comment>
<organism evidence="3 4">
    <name type="scientific">Crossiella cryophila</name>
    <dbReference type="NCBI Taxonomy" id="43355"/>
    <lineage>
        <taxon>Bacteria</taxon>
        <taxon>Bacillati</taxon>
        <taxon>Actinomycetota</taxon>
        <taxon>Actinomycetes</taxon>
        <taxon>Pseudonocardiales</taxon>
        <taxon>Pseudonocardiaceae</taxon>
        <taxon>Crossiella</taxon>
    </lineage>
</organism>
<sequence>MISRATALDTVAEWERDNAADLVKAAGETAAQLLTPLERRWRHVRGVAARAAEISGAVRRDGDSDAHNQAAAKLLVASAWLHDIGYSPGLVASRLHAVDGAEYLAERGFPPKLVNLVAHHSGARFEAVERGLGHLMARYPFEDDEFSDALTTADLTTGPDGQYLSYTDRIDEVLTRYAPGDPVHEFWLKARPVIGEAITRTERRTGTQRGQGNARPVPEFNPSAI</sequence>
<dbReference type="InterPro" id="IPR006674">
    <property type="entry name" value="HD_domain"/>
</dbReference>
<reference evidence="3 4" key="1">
    <citation type="submission" date="2020-08" db="EMBL/GenBank/DDBJ databases">
        <title>Sequencing the genomes of 1000 actinobacteria strains.</title>
        <authorList>
            <person name="Klenk H.-P."/>
        </authorList>
    </citation>
    <scope>NUCLEOTIDE SEQUENCE [LARGE SCALE GENOMIC DNA]</scope>
    <source>
        <strain evidence="3 4">DSM 44230</strain>
    </source>
</reference>
<dbReference type="EMBL" id="JACHMH010000001">
    <property type="protein sequence ID" value="MBB4681254.1"/>
    <property type="molecule type" value="Genomic_DNA"/>
</dbReference>
<evidence type="ECO:0000259" key="2">
    <source>
        <dbReference type="Pfam" id="PF01966"/>
    </source>
</evidence>
<feature type="domain" description="HD" evidence="2">
    <location>
        <begin position="40"/>
        <end position="125"/>
    </location>
</feature>
<dbReference type="Gene3D" id="1.10.3210.10">
    <property type="entry name" value="Hypothetical protein af1432"/>
    <property type="match status" value="1"/>
</dbReference>
<protein>
    <recommendedName>
        <fullName evidence="2">HD domain-containing protein</fullName>
    </recommendedName>
</protein>
<evidence type="ECO:0000256" key="1">
    <source>
        <dbReference type="SAM" id="MobiDB-lite"/>
    </source>
</evidence>
<dbReference type="AlphaFoldDB" id="A0A7W7CHG1"/>
<gene>
    <name evidence="3" type="ORF">HNR67_007372</name>
</gene>
<evidence type="ECO:0000313" key="3">
    <source>
        <dbReference type="EMBL" id="MBB4681254.1"/>
    </source>
</evidence>
<evidence type="ECO:0000313" key="4">
    <source>
        <dbReference type="Proteomes" id="UP000533598"/>
    </source>
</evidence>
<name>A0A7W7CHG1_9PSEU</name>
<accession>A0A7W7CHG1</accession>
<proteinExistence type="predicted"/>
<dbReference type="CDD" id="cd00077">
    <property type="entry name" value="HDc"/>
    <property type="match status" value="1"/>
</dbReference>
<dbReference type="InterPro" id="IPR003607">
    <property type="entry name" value="HD/PDEase_dom"/>
</dbReference>
<keyword evidence="4" id="KW-1185">Reference proteome</keyword>